<dbReference type="EMBL" id="JBGBPQ010000014">
    <property type="protein sequence ID" value="KAL1511099.1"/>
    <property type="molecule type" value="Genomic_DNA"/>
</dbReference>
<organism evidence="2 3">
    <name type="scientific">Prymnesium parvum</name>
    <name type="common">Toxic golden alga</name>
    <dbReference type="NCBI Taxonomy" id="97485"/>
    <lineage>
        <taxon>Eukaryota</taxon>
        <taxon>Haptista</taxon>
        <taxon>Haptophyta</taxon>
        <taxon>Prymnesiophyceae</taxon>
        <taxon>Prymnesiales</taxon>
        <taxon>Prymnesiaceae</taxon>
        <taxon>Prymnesium</taxon>
    </lineage>
</organism>
<evidence type="ECO:0000313" key="3">
    <source>
        <dbReference type="Proteomes" id="UP001515480"/>
    </source>
</evidence>
<proteinExistence type="predicted"/>
<sequence length="453" mass="47951">MPLDATALSPSLPSPPPPSAPPRAPSPPPPSSPPSSAEPKPRKHPVLQLFVRPFGLPHLPLCVVCSSASRELARTEVSCRRDPLFDEPLELWDDASGKGASLPLTFAVLHRPAAPPPPAAPLPTLAVAHIASDKLRRLGLFNTREGAAVALPLLVPAAPGAPSAPPATLHCYVHAGYSYRPRKPRPPPADAPPPPPPPAARRECLRLSYRCRSLRSRGAADAVLLLQLRGANTTRGGVRLHGAALRLAAGGSWREVVGAAPPPLEGVELPPDGGFETMFVVQYAPSQPLASCAQSDAELCEEALCCRVLLSLPPLSALAPLRCECVQLDPSAPRAREHTRLSLQLAARGAPLGEIEVEVEAAASSDWIVMGPHTQRMVLADDVTSSDTKGEPRSLTWTVVPLHAGYLDLPTLAVWKLNECNARAERLPPPPYPFGGKVLVLPGSYHMEGPAIV</sequence>
<keyword evidence="3" id="KW-1185">Reference proteome</keyword>
<feature type="region of interest" description="Disordered" evidence="1">
    <location>
        <begin position="1"/>
        <end position="43"/>
    </location>
</feature>
<dbReference type="AlphaFoldDB" id="A0AB34J169"/>
<name>A0AB34J169_PRYPA</name>
<evidence type="ECO:0000256" key="1">
    <source>
        <dbReference type="SAM" id="MobiDB-lite"/>
    </source>
</evidence>
<protein>
    <recommendedName>
        <fullName evidence="4">C2 domain-containing protein</fullName>
    </recommendedName>
</protein>
<comment type="caution">
    <text evidence="2">The sequence shown here is derived from an EMBL/GenBank/DDBJ whole genome shotgun (WGS) entry which is preliminary data.</text>
</comment>
<evidence type="ECO:0000313" key="2">
    <source>
        <dbReference type="EMBL" id="KAL1511099.1"/>
    </source>
</evidence>
<gene>
    <name evidence="2" type="ORF">AB1Y20_005921</name>
</gene>
<evidence type="ECO:0008006" key="4">
    <source>
        <dbReference type="Google" id="ProtNLM"/>
    </source>
</evidence>
<feature type="compositionally biased region" description="Pro residues" evidence="1">
    <location>
        <begin position="12"/>
        <end position="33"/>
    </location>
</feature>
<reference evidence="2 3" key="1">
    <citation type="journal article" date="2024" name="Science">
        <title>Giant polyketide synthase enzymes in the biosynthesis of giant marine polyether toxins.</title>
        <authorList>
            <person name="Fallon T.R."/>
            <person name="Shende V.V."/>
            <person name="Wierzbicki I.H."/>
            <person name="Pendleton A.L."/>
            <person name="Watervoot N.F."/>
            <person name="Auber R.P."/>
            <person name="Gonzalez D.J."/>
            <person name="Wisecaver J.H."/>
            <person name="Moore B.S."/>
        </authorList>
    </citation>
    <scope>NUCLEOTIDE SEQUENCE [LARGE SCALE GENOMIC DNA]</scope>
    <source>
        <strain evidence="2 3">12B1</strain>
    </source>
</reference>
<dbReference type="Proteomes" id="UP001515480">
    <property type="component" value="Unassembled WGS sequence"/>
</dbReference>
<accession>A0AB34J169</accession>